<proteinExistence type="predicted"/>
<organism evidence="2 3">
    <name type="scientific">Deinococcus multiflagellatus</name>
    <dbReference type="NCBI Taxonomy" id="1656887"/>
    <lineage>
        <taxon>Bacteria</taxon>
        <taxon>Thermotogati</taxon>
        <taxon>Deinococcota</taxon>
        <taxon>Deinococci</taxon>
        <taxon>Deinococcales</taxon>
        <taxon>Deinococcaceae</taxon>
        <taxon>Deinococcus</taxon>
    </lineage>
</organism>
<reference evidence="3" key="1">
    <citation type="journal article" date="2019" name="Int. J. Syst. Evol. Microbiol.">
        <title>The Global Catalogue of Microorganisms (GCM) 10K type strain sequencing project: providing services to taxonomists for standard genome sequencing and annotation.</title>
        <authorList>
            <consortium name="The Broad Institute Genomics Platform"/>
            <consortium name="The Broad Institute Genome Sequencing Center for Infectious Disease"/>
            <person name="Wu L."/>
            <person name="Ma J."/>
        </authorList>
    </citation>
    <scope>NUCLEOTIDE SEQUENCE [LARGE SCALE GENOMIC DNA]</scope>
    <source>
        <strain evidence="3">CCUG 63830</strain>
    </source>
</reference>
<evidence type="ECO:0000313" key="3">
    <source>
        <dbReference type="Proteomes" id="UP001596317"/>
    </source>
</evidence>
<evidence type="ECO:0000313" key="2">
    <source>
        <dbReference type="EMBL" id="MFC6663145.1"/>
    </source>
</evidence>
<accession>A0ABW1ZUK0</accession>
<gene>
    <name evidence="2" type="ORF">ACFP90_24175</name>
</gene>
<evidence type="ECO:0000256" key="1">
    <source>
        <dbReference type="SAM" id="MobiDB-lite"/>
    </source>
</evidence>
<name>A0ABW1ZUK0_9DEIO</name>
<protein>
    <submittedName>
        <fullName evidence="2">Uncharacterized protein</fullName>
    </submittedName>
</protein>
<keyword evidence="3" id="KW-1185">Reference proteome</keyword>
<dbReference type="EMBL" id="JBHSWB010000002">
    <property type="protein sequence ID" value="MFC6663145.1"/>
    <property type="molecule type" value="Genomic_DNA"/>
</dbReference>
<dbReference type="RefSeq" id="WP_380059045.1">
    <property type="nucleotide sequence ID" value="NZ_JBHSWB010000002.1"/>
</dbReference>
<dbReference type="Proteomes" id="UP001596317">
    <property type="component" value="Unassembled WGS sequence"/>
</dbReference>
<comment type="caution">
    <text evidence="2">The sequence shown here is derived from an EMBL/GenBank/DDBJ whole genome shotgun (WGS) entry which is preliminary data.</text>
</comment>
<feature type="region of interest" description="Disordered" evidence="1">
    <location>
        <begin position="281"/>
        <end position="320"/>
    </location>
</feature>
<sequence length="704" mass="75703">MFNVVTRRTAPRVTLIHEAAATSLQEVQFAHYARGGWLGHEEFTHFASTQPWEEVELVHDAFAFLTRPASPGQPAPAPRPALDIIHGVRPLIVTAESPLGPLISAEYSDDGAGPTATLVLPGEVVPAVGAAVAITVISKGQSGRAGAISGPAGAPKPRSRKPYEFVTTRTEVHLVLDDQYEISGARGGLQTTLRAYAPAATALGTTTLPELVPFMATPTPRPTRDTPCTARLQPQTAPLGPIVRQAVAAAGLSLTVVGGRAGRRGLDRIRDAVLDQRQVAAAGAGRHLPRHRVPAGHSPRGQRDPAAAAAPGVTEGGLQVSGDQVISSGTRRWESAHFPASVTVTGADLLVPLPRLQDLIDLAPDPESFDQAMQPDKEWTKIVPSPDGKGEVITGYKRVNGQLVGLYRLTVQDLTVQEQVDGKTVTVPFGRVATSLEETETTYHPTCTDMLLRQEVRKMTWSYTVATRTRTEIVGRYGYMGVAAVGDLLGDEIEVLEQHWSPEGWLRTKIQRSRKLSSVKQSEPEGELKDRGPVKAHEYVERLRTEDYLPDGLGWVMLWQETGGIPVVLYDEESLEAVRLSVRAGTLTSGMDKMDAAPTSVRCPDPCAVRKRALPNSVRVTSPQGKQGAAVTRTVGWTRDRAKLERYARMVMQSLAPRMAVSRSKVQALPVAAGMGLTPKGPEGLEGNVQNYGWKAEGAASLPT</sequence>